<keyword evidence="2" id="KW-0819">tRNA processing</keyword>
<dbReference type="SUPFAM" id="SSF52540">
    <property type="entry name" value="P-loop containing nucleoside triphosphate hydrolases"/>
    <property type="match status" value="1"/>
</dbReference>
<dbReference type="OrthoDB" id="5578851at2"/>
<comment type="caution">
    <text evidence="9">The sequence shown here is derived from an EMBL/GenBank/DDBJ whole genome shotgun (WGS) entry which is preliminary data.</text>
</comment>
<feature type="domain" description="N-acetyltransferase" evidence="8">
    <location>
        <begin position="352"/>
        <end position="475"/>
    </location>
</feature>
<dbReference type="InterPro" id="IPR013562">
    <property type="entry name" value="TmcA/NAT10_N"/>
</dbReference>
<dbReference type="CDD" id="cd04301">
    <property type="entry name" value="NAT_SF"/>
    <property type="match status" value="1"/>
</dbReference>
<dbReference type="GO" id="GO:0005524">
    <property type="term" value="F:ATP binding"/>
    <property type="evidence" value="ECO:0007669"/>
    <property type="project" value="UniProtKB-KW"/>
</dbReference>
<feature type="domain" description="TmcA/NAT10 N-terminal" evidence="7">
    <location>
        <begin position="21"/>
        <end position="102"/>
    </location>
</feature>
<feature type="domain" description="TcmA/NAT10 helicase" evidence="6">
    <location>
        <begin position="161"/>
        <end position="312"/>
    </location>
</feature>
<dbReference type="GO" id="GO:0000049">
    <property type="term" value="F:tRNA binding"/>
    <property type="evidence" value="ECO:0007669"/>
    <property type="project" value="TreeGrafter"/>
</dbReference>
<accession>A0A432VQA2</accession>
<sequence length="662" mass="73817">MFHRSRNRSHAQMVDSSQHQARKLRFIAAKSPWQLTQATPAEPNEFLHVAASDLKHYRQYLGREFSAVSIDCSQSLHADAIVALSGCVRAGGELILRLPEQDSPALTRFCDDAARFFPAASLTQVPQLLIVEPIPFVLTAEQHAALQSLQAAVTDESTAIVIQAPRGRGKSTLLGLWMAATHTPTQFILCAPSRKQASSVFRHLSRDATQAVKFVSPDQLLDHPAPMSAWLVIDEAASIPAHVLQQASQRFKRIVFASTTEGYESAGRGFVLRFLKQLPHLFAKVRHITLKQPVRWGENDPLEQWINHTFCLYAPAVLKPFEQPIGNDLSVCHTKYRHAHAAELTHQELDDVFQLLMAAHYQTSPNDLKILLDDPKQSLILQYEGATDSRGRLVGVCWLCSEGPVEQELHTPILAGTRRPAGALLPQLIAYALRIPEALKQPTIRIVRIAVRDSVRNLGLGSQLLKQVVHYYPDHLRGTSFGYSPELHKFWHANHYQPIRLGTHIDAASGLPSAVYIERTSIRNPQLAAQLHTAHCVLLLTLPFMPVMRFMQKTLQQCSDEFDLAASTDQINTADRQAATQAMQTSYQAFANGIIPYDFVHAIIAYGLHNGLFRGEAEDIAFVNQVNGYQDLAKAALALNFDGKKQLEQHLRTVCGRLHLEL</sequence>
<keyword evidence="3" id="KW-0547">Nucleotide-binding</keyword>
<dbReference type="EMBL" id="PIPI01000009">
    <property type="protein sequence ID" value="RUO18347.1"/>
    <property type="molecule type" value="Genomic_DNA"/>
</dbReference>
<dbReference type="PANTHER" id="PTHR10925:SF5">
    <property type="entry name" value="RNA CYTIDINE ACETYLTRANSFERASE"/>
    <property type="match status" value="1"/>
</dbReference>
<keyword evidence="1" id="KW-0808">Transferase</keyword>
<dbReference type="Gene3D" id="3.40.50.11040">
    <property type="match status" value="1"/>
</dbReference>
<dbReference type="InterPro" id="IPR016181">
    <property type="entry name" value="Acyl_CoA_acyltransferase"/>
</dbReference>
<dbReference type="PANTHER" id="PTHR10925">
    <property type="entry name" value="N-ACETYLTRANSFERASE 10"/>
    <property type="match status" value="1"/>
</dbReference>
<gene>
    <name evidence="9" type="ORF">CWE06_10840</name>
</gene>
<evidence type="ECO:0000256" key="3">
    <source>
        <dbReference type="ARBA" id="ARBA00022741"/>
    </source>
</evidence>
<evidence type="ECO:0000313" key="10">
    <source>
        <dbReference type="Proteomes" id="UP000288212"/>
    </source>
</evidence>
<dbReference type="Pfam" id="PF05127">
    <property type="entry name" value="NAT10_TcmA_helicase"/>
    <property type="match status" value="1"/>
</dbReference>
<evidence type="ECO:0000256" key="4">
    <source>
        <dbReference type="ARBA" id="ARBA00022840"/>
    </source>
</evidence>
<evidence type="ECO:0000256" key="2">
    <source>
        <dbReference type="ARBA" id="ARBA00022694"/>
    </source>
</evidence>
<dbReference type="Proteomes" id="UP000288212">
    <property type="component" value="Unassembled WGS sequence"/>
</dbReference>
<proteinExistence type="predicted"/>
<keyword evidence="4" id="KW-0067">ATP-binding</keyword>
<evidence type="ECO:0000259" key="7">
    <source>
        <dbReference type="Pfam" id="PF08351"/>
    </source>
</evidence>
<keyword evidence="10" id="KW-1185">Reference proteome</keyword>
<dbReference type="SUPFAM" id="SSF55729">
    <property type="entry name" value="Acyl-CoA N-acyltransferases (Nat)"/>
    <property type="match status" value="1"/>
</dbReference>
<organism evidence="9 10">
    <name type="scientific">Aliidiomarina haloalkalitolerans</name>
    <dbReference type="NCBI Taxonomy" id="859059"/>
    <lineage>
        <taxon>Bacteria</taxon>
        <taxon>Pseudomonadati</taxon>
        <taxon>Pseudomonadota</taxon>
        <taxon>Gammaproteobacteria</taxon>
        <taxon>Alteromonadales</taxon>
        <taxon>Idiomarinaceae</taxon>
        <taxon>Aliidiomarina</taxon>
    </lineage>
</organism>
<evidence type="ECO:0000259" key="6">
    <source>
        <dbReference type="Pfam" id="PF05127"/>
    </source>
</evidence>
<evidence type="ECO:0000259" key="8">
    <source>
        <dbReference type="Pfam" id="PF13718"/>
    </source>
</evidence>
<dbReference type="GO" id="GO:0008033">
    <property type="term" value="P:tRNA processing"/>
    <property type="evidence" value="ECO:0007669"/>
    <property type="project" value="UniProtKB-KW"/>
</dbReference>
<dbReference type="InterPro" id="IPR000182">
    <property type="entry name" value="GNAT_dom"/>
</dbReference>
<dbReference type="GO" id="GO:1990883">
    <property type="term" value="F:18S rRNA cytidine N-acetyltransferase activity"/>
    <property type="evidence" value="ECO:0007669"/>
    <property type="project" value="TreeGrafter"/>
</dbReference>
<dbReference type="InterPro" id="IPR032672">
    <property type="entry name" value="TmcA/NAT10/Kre33"/>
</dbReference>
<dbReference type="Pfam" id="PF13718">
    <property type="entry name" value="GNAT_acetyltr_2"/>
    <property type="match status" value="1"/>
</dbReference>
<evidence type="ECO:0000313" key="9">
    <source>
        <dbReference type="EMBL" id="RUO18347.1"/>
    </source>
</evidence>
<dbReference type="AlphaFoldDB" id="A0A432VQA2"/>
<keyword evidence="5" id="KW-0012">Acyltransferase</keyword>
<dbReference type="Gene3D" id="3.40.630.30">
    <property type="match status" value="1"/>
</dbReference>
<evidence type="ECO:0000256" key="1">
    <source>
        <dbReference type="ARBA" id="ARBA00022679"/>
    </source>
</evidence>
<evidence type="ECO:0008006" key="11">
    <source>
        <dbReference type="Google" id="ProtNLM"/>
    </source>
</evidence>
<reference evidence="9 10" key="1">
    <citation type="journal article" date="2011" name="Front. Microbiol.">
        <title>Genomic signatures of strain selection and enhancement in Bacillus atrophaeus var. globigii, a historical biowarfare simulant.</title>
        <authorList>
            <person name="Gibbons H.S."/>
            <person name="Broomall S.M."/>
            <person name="McNew L.A."/>
            <person name="Daligault H."/>
            <person name="Chapman C."/>
            <person name="Bruce D."/>
            <person name="Karavis M."/>
            <person name="Krepps M."/>
            <person name="McGregor P.A."/>
            <person name="Hong C."/>
            <person name="Park K.H."/>
            <person name="Akmal A."/>
            <person name="Feldman A."/>
            <person name="Lin J.S."/>
            <person name="Chang W.E."/>
            <person name="Higgs B.W."/>
            <person name="Demirev P."/>
            <person name="Lindquist J."/>
            <person name="Liem A."/>
            <person name="Fochler E."/>
            <person name="Read T.D."/>
            <person name="Tapia R."/>
            <person name="Johnson S."/>
            <person name="Bishop-Lilly K.A."/>
            <person name="Detter C."/>
            <person name="Han C."/>
            <person name="Sozhamannan S."/>
            <person name="Rosenzweig C.N."/>
            <person name="Skowronski E.W."/>
        </authorList>
    </citation>
    <scope>NUCLEOTIDE SEQUENCE [LARGE SCALE GENOMIC DNA]</scope>
    <source>
        <strain evidence="9 10">AK5</strain>
    </source>
</reference>
<dbReference type="Pfam" id="PF08351">
    <property type="entry name" value="TmcA_N"/>
    <property type="match status" value="1"/>
</dbReference>
<dbReference type="InterPro" id="IPR027417">
    <property type="entry name" value="P-loop_NTPase"/>
</dbReference>
<evidence type="ECO:0000256" key="5">
    <source>
        <dbReference type="ARBA" id="ARBA00023315"/>
    </source>
</evidence>
<protein>
    <recommendedName>
        <fullName evidence="11">N-acetyltransferase domain-containing protein</fullName>
    </recommendedName>
</protein>
<dbReference type="Gene3D" id="3.40.50.300">
    <property type="entry name" value="P-loop containing nucleotide triphosphate hydrolases"/>
    <property type="match status" value="1"/>
</dbReference>
<dbReference type="InterPro" id="IPR007807">
    <property type="entry name" value="TcmA/NAT10_helicase"/>
</dbReference>
<dbReference type="GO" id="GO:1904812">
    <property type="term" value="P:rRNA acetylation involved in maturation of SSU-rRNA"/>
    <property type="evidence" value="ECO:0007669"/>
    <property type="project" value="TreeGrafter"/>
</dbReference>
<name>A0A432VQA2_9GAMM</name>